<evidence type="ECO:0000313" key="1">
    <source>
        <dbReference type="EMBL" id="PMB15188.1"/>
    </source>
</evidence>
<comment type="caution">
    <text evidence="1">The sequence shown here is derived from an EMBL/GenBank/DDBJ whole genome shotgun (WGS) entry which is preliminary data.</text>
</comment>
<dbReference type="RefSeq" id="WP_102183733.1">
    <property type="nucleotide sequence ID" value="NZ_NMQE01000958.1"/>
</dbReference>
<evidence type="ECO:0008006" key="3">
    <source>
        <dbReference type="Google" id="ProtNLM"/>
    </source>
</evidence>
<protein>
    <recommendedName>
        <fullName evidence="3">DUF1795 domain-containing protein</fullName>
    </recommendedName>
</protein>
<name>A0A2N6L419_9CYAN</name>
<sequence length="158" mass="18368">MQQPQNRLAEVQTTAEGEKVKMVKFSMVFPKDWNGTITPGLNQYGGHLAKQEIRAFNENIEIVVKYFSSLNGRNNYEDYVKDYRNEHAKENNFQSSTGWLASAPAREYTLFRYKRSEYVNFCIIIKVNETDTLLILGTATSPMHLDYVVRMAEKIEFH</sequence>
<dbReference type="AlphaFoldDB" id="A0A2N6L419"/>
<gene>
    <name evidence="1" type="ORF">CEN46_26025</name>
</gene>
<evidence type="ECO:0000313" key="2">
    <source>
        <dbReference type="Proteomes" id="UP000235081"/>
    </source>
</evidence>
<dbReference type="Proteomes" id="UP000235081">
    <property type="component" value="Unassembled WGS sequence"/>
</dbReference>
<reference evidence="1 2" key="1">
    <citation type="submission" date="2017-07" db="EMBL/GenBank/DDBJ databases">
        <title>Genomes of Fischerella (Mastigocladus) sp. strains.</title>
        <authorList>
            <person name="Miller S.R."/>
        </authorList>
    </citation>
    <scope>NUCLEOTIDE SEQUENCE [LARGE SCALE GENOMIC DNA]</scope>
    <source>
        <strain evidence="1 2">CCMEE 5318</strain>
    </source>
</reference>
<dbReference type="EMBL" id="NMQE01000958">
    <property type="protein sequence ID" value="PMB15188.1"/>
    <property type="molecule type" value="Genomic_DNA"/>
</dbReference>
<accession>A0A2N6L419</accession>
<proteinExistence type="predicted"/>
<organism evidence="1 2">
    <name type="scientific">Fischerella thermalis CCMEE 5318</name>
    <dbReference type="NCBI Taxonomy" id="2019666"/>
    <lineage>
        <taxon>Bacteria</taxon>
        <taxon>Bacillati</taxon>
        <taxon>Cyanobacteriota</taxon>
        <taxon>Cyanophyceae</taxon>
        <taxon>Nostocales</taxon>
        <taxon>Hapalosiphonaceae</taxon>
        <taxon>Fischerella</taxon>
    </lineage>
</organism>